<dbReference type="Proteomes" id="UP000319739">
    <property type="component" value="Unassembled WGS sequence"/>
</dbReference>
<proteinExistence type="predicted"/>
<feature type="transmembrane region" description="Helical" evidence="2">
    <location>
        <begin position="157"/>
        <end position="179"/>
    </location>
</feature>
<evidence type="ECO:0000313" key="3">
    <source>
        <dbReference type="EMBL" id="TPE38602.1"/>
    </source>
</evidence>
<evidence type="ECO:0000313" key="4">
    <source>
        <dbReference type="Proteomes" id="UP000319739"/>
    </source>
</evidence>
<evidence type="ECO:0000256" key="1">
    <source>
        <dbReference type="SAM" id="MobiDB-lite"/>
    </source>
</evidence>
<organism evidence="3 4">
    <name type="scientific">Streptococcus xiaochunlingii</name>
    <dbReference type="NCBI Taxonomy" id="2589788"/>
    <lineage>
        <taxon>Bacteria</taxon>
        <taxon>Bacillati</taxon>
        <taxon>Bacillota</taxon>
        <taxon>Bacilli</taxon>
        <taxon>Lactobacillales</taxon>
        <taxon>Streptococcaceae</taxon>
        <taxon>Streptococcus</taxon>
    </lineage>
</organism>
<feature type="region of interest" description="Disordered" evidence="1">
    <location>
        <begin position="302"/>
        <end position="331"/>
    </location>
</feature>
<sequence>MTTEDKTSFGTQEGQTVQEPFGTQEGQTVQEPFGAQNEQTVQPPLEAQTGQTVQDPFGAQGGQAAQEPLEDSMGQNFQDPFGVQNGQTAYEPFGAPGAQGFQQSSPVEGPQTGGQEQFFQNQAPQVENNPFYQQGNPQAFQSQWNVQPKPKSGRTNFIVFSILALFLGGLIGGGAGYFWGHSSKPQADAKRTKRLDRASEEAKKTKTGFITEKDEVIFTWTLKDLAALSYSNKDGYGLTADQIVETYGLATSVDYEKKGMTLTWDRAKNASHQNVYFKFEKVDGNYYLKSVEAFNLEEVYASEDDEDEDTSTDREMSTKEFKDLKKGDKKTGKGGTSLLEVLKKHKQNVQIGTETKITADGEEYDSTRVVAKINLKVGDDYKTLRFLAQPDGDFLYIGPERF</sequence>
<keyword evidence="2" id="KW-0812">Transmembrane</keyword>
<accession>A0ABY2YGT6</accession>
<protein>
    <submittedName>
        <fullName evidence="3">Uncharacterized protein</fullName>
    </submittedName>
</protein>
<dbReference type="EMBL" id="VFSG01000001">
    <property type="protein sequence ID" value="TPE38602.1"/>
    <property type="molecule type" value="Genomic_DNA"/>
</dbReference>
<evidence type="ECO:0000256" key="2">
    <source>
        <dbReference type="SAM" id="Phobius"/>
    </source>
</evidence>
<feature type="region of interest" description="Disordered" evidence="1">
    <location>
        <begin position="86"/>
        <end position="115"/>
    </location>
</feature>
<feature type="compositionally biased region" description="Polar residues" evidence="1">
    <location>
        <begin position="24"/>
        <end position="54"/>
    </location>
</feature>
<keyword evidence="2" id="KW-0472">Membrane</keyword>
<keyword evidence="2" id="KW-1133">Transmembrane helix</keyword>
<feature type="region of interest" description="Disordered" evidence="1">
    <location>
        <begin position="1"/>
        <end position="67"/>
    </location>
</feature>
<comment type="caution">
    <text evidence="3">The sequence shown here is derived from an EMBL/GenBank/DDBJ whole genome shotgun (WGS) entry which is preliminary data.</text>
</comment>
<name>A0ABY2YGT6_9STRE</name>
<dbReference type="RefSeq" id="WP_125335041.1">
    <property type="nucleotide sequence ID" value="NZ_VFSG01000001.1"/>
</dbReference>
<keyword evidence="4" id="KW-1185">Reference proteome</keyword>
<feature type="compositionally biased region" description="Polar residues" evidence="1">
    <location>
        <begin position="8"/>
        <end position="18"/>
    </location>
</feature>
<reference evidence="3 4" key="1">
    <citation type="submission" date="2019-06" db="EMBL/GenBank/DDBJ databases">
        <authorList>
            <person name="Zou Y."/>
        </authorList>
    </citation>
    <scope>NUCLEOTIDE SEQUENCE [LARGE SCALE GENOMIC DNA]</scope>
    <source>
        <strain evidence="3 4">E24</strain>
    </source>
</reference>
<feature type="compositionally biased region" description="Basic and acidic residues" evidence="1">
    <location>
        <begin position="311"/>
        <end position="331"/>
    </location>
</feature>
<gene>
    <name evidence="3" type="ORF">FJR71_06565</name>
</gene>